<evidence type="ECO:0000313" key="3">
    <source>
        <dbReference type="Proteomes" id="UP000803884"/>
    </source>
</evidence>
<evidence type="ECO:0008006" key="4">
    <source>
        <dbReference type="Google" id="ProtNLM"/>
    </source>
</evidence>
<protein>
    <recommendedName>
        <fullName evidence="4">RING-type domain-containing protein</fullName>
    </recommendedName>
</protein>
<dbReference type="Proteomes" id="UP000803884">
    <property type="component" value="Unassembled WGS sequence"/>
</dbReference>
<feature type="region of interest" description="Disordered" evidence="1">
    <location>
        <begin position="107"/>
        <end position="126"/>
    </location>
</feature>
<proteinExistence type="predicted"/>
<reference evidence="2 3" key="1">
    <citation type="journal article" date="2020" name="Microbiol. Resour. Announc.">
        <title>Draft Genome Sequence of a Cladosporium Species Isolated from the Mesophotic Ascidian Didemnum maculosum.</title>
        <authorList>
            <person name="Gioti A."/>
            <person name="Siaperas R."/>
            <person name="Nikolaivits E."/>
            <person name="Le Goff G."/>
            <person name="Ouazzani J."/>
            <person name="Kotoulas G."/>
            <person name="Topakas E."/>
        </authorList>
    </citation>
    <scope>NUCLEOTIDE SEQUENCE [LARGE SCALE GENOMIC DNA]</scope>
    <source>
        <strain evidence="2 3">TM138-S3</strain>
    </source>
</reference>
<dbReference type="EMBL" id="JAAQHG020000005">
    <property type="protein sequence ID" value="KAL1589026.1"/>
    <property type="molecule type" value="Genomic_DNA"/>
</dbReference>
<organism evidence="2 3">
    <name type="scientific">Cladosporium halotolerans</name>
    <dbReference type="NCBI Taxonomy" id="1052096"/>
    <lineage>
        <taxon>Eukaryota</taxon>
        <taxon>Fungi</taxon>
        <taxon>Dikarya</taxon>
        <taxon>Ascomycota</taxon>
        <taxon>Pezizomycotina</taxon>
        <taxon>Dothideomycetes</taxon>
        <taxon>Dothideomycetidae</taxon>
        <taxon>Cladosporiales</taxon>
        <taxon>Cladosporiaceae</taxon>
        <taxon>Cladosporium</taxon>
    </lineage>
</organism>
<feature type="region of interest" description="Disordered" evidence="1">
    <location>
        <begin position="72"/>
        <end position="101"/>
    </location>
</feature>
<gene>
    <name evidence="2" type="ORF">WHR41_02221</name>
</gene>
<feature type="compositionally biased region" description="Low complexity" evidence="1">
    <location>
        <begin position="73"/>
        <end position="84"/>
    </location>
</feature>
<dbReference type="RefSeq" id="XP_069232131.1">
    <property type="nucleotide sequence ID" value="XM_069370827.1"/>
</dbReference>
<dbReference type="GeneID" id="96003665"/>
<feature type="region of interest" description="Disordered" evidence="1">
    <location>
        <begin position="145"/>
        <end position="175"/>
    </location>
</feature>
<keyword evidence="3" id="KW-1185">Reference proteome</keyword>
<accession>A0AB34KZT1</accession>
<feature type="compositionally biased region" description="Polar residues" evidence="1">
    <location>
        <begin position="107"/>
        <end position="120"/>
    </location>
</feature>
<sequence>MCVAGLHVSTQPCRHRWYELLRACSDEHNLANCPQKLRLEGWETRRESCPWCEPNANDDEVAISNSTHRLFGSTSSASSSVSSSPILPPAGRPQMLRCGSDGTLSTLTRTGSFSSTGSERGQQHKERNDRLLLYLTMLPHEVLPSARKYYPNDDTSPRDEPRPSSDSSSIRSSKKMLGAGWRKSVRFGRSMFAF</sequence>
<comment type="caution">
    <text evidence="2">The sequence shown here is derived from an EMBL/GenBank/DDBJ whole genome shotgun (WGS) entry which is preliminary data.</text>
</comment>
<evidence type="ECO:0000313" key="2">
    <source>
        <dbReference type="EMBL" id="KAL1589026.1"/>
    </source>
</evidence>
<dbReference type="AlphaFoldDB" id="A0AB34KZT1"/>
<name>A0AB34KZT1_9PEZI</name>
<evidence type="ECO:0000256" key="1">
    <source>
        <dbReference type="SAM" id="MobiDB-lite"/>
    </source>
</evidence>